<comment type="caution">
    <text evidence="1">The sequence shown here is derived from an EMBL/GenBank/DDBJ whole genome shotgun (WGS) entry which is preliminary data.</text>
</comment>
<accession>A0A6G4EIC4</accession>
<dbReference type="RefSeq" id="WP_061319742.1">
    <property type="nucleotide sequence ID" value="NZ_CP013247.1"/>
</dbReference>
<name>A0A6G4EIC4_CLOBO</name>
<dbReference type="AlphaFoldDB" id="A0A6G4EIC4"/>
<organism evidence="1">
    <name type="scientific">Clostridium botulinum</name>
    <dbReference type="NCBI Taxonomy" id="1491"/>
    <lineage>
        <taxon>Bacteria</taxon>
        <taxon>Bacillati</taxon>
        <taxon>Bacillota</taxon>
        <taxon>Clostridia</taxon>
        <taxon>Eubacteriales</taxon>
        <taxon>Clostridiaceae</taxon>
        <taxon>Clostridium</taxon>
    </lineage>
</organism>
<reference evidence="1" key="1">
    <citation type="submission" date="2019-04" db="EMBL/GenBank/DDBJ databases">
        <title>Genome sequencing of Clostridium botulinum Groups I-IV and Clostridium butyricum.</title>
        <authorList>
            <person name="Brunt J."/>
            <person name="Van Vliet A.H.M."/>
            <person name="Stringer S.C."/>
            <person name="Carter A.T."/>
            <person name="Peck M.W."/>
        </authorList>
    </citation>
    <scope>NUCLEOTIDE SEQUENCE</scope>
    <source>
        <strain evidence="1">IFR 15/031</strain>
    </source>
</reference>
<dbReference type="EMBL" id="SWRL01000015">
    <property type="protein sequence ID" value="NFH62930.1"/>
    <property type="molecule type" value="Genomic_DNA"/>
</dbReference>
<evidence type="ECO:0000313" key="1">
    <source>
        <dbReference type="EMBL" id="NFH62930.1"/>
    </source>
</evidence>
<sequence>MQFKGQQNTNTFQGLTIRKVGLGIVIGQNIVDGAPDAYSICKITRFNVMS</sequence>
<gene>
    <name evidence="1" type="ORF">FC962_13690</name>
</gene>
<proteinExistence type="predicted"/>
<protein>
    <submittedName>
        <fullName evidence="1">Uncharacterized protein</fullName>
    </submittedName>
</protein>